<proteinExistence type="predicted"/>
<dbReference type="AlphaFoldDB" id="A0A494Y277"/>
<evidence type="ECO:0000313" key="1">
    <source>
        <dbReference type="EMBL" id="RKP56369.1"/>
    </source>
</evidence>
<accession>A0A494Y277</accession>
<dbReference type="EMBL" id="RBZU01000003">
    <property type="protein sequence ID" value="RKP56369.1"/>
    <property type="molecule type" value="Genomic_DNA"/>
</dbReference>
<sequence length="93" mass="10544">MGLDEDIARGGEAAQVLDSAVFQAARKHVLEGIEAQMRAVPLSDQVMHTRLITALQCWDALEKYIEQIKQTGEIAQFQVAQEEERKKRFRVFG</sequence>
<comment type="caution">
    <text evidence="1">The sequence shown here is derived from an EMBL/GenBank/DDBJ whole genome shotgun (WGS) entry which is preliminary data.</text>
</comment>
<protein>
    <submittedName>
        <fullName evidence="1">Uncharacterized protein</fullName>
    </submittedName>
</protein>
<gene>
    <name evidence="1" type="ORF">D7S86_08190</name>
</gene>
<organism evidence="1 2">
    <name type="scientific">Pararobbsia silviterrae</name>
    <dbReference type="NCBI Taxonomy" id="1792498"/>
    <lineage>
        <taxon>Bacteria</taxon>
        <taxon>Pseudomonadati</taxon>
        <taxon>Pseudomonadota</taxon>
        <taxon>Betaproteobacteria</taxon>
        <taxon>Burkholderiales</taxon>
        <taxon>Burkholderiaceae</taxon>
        <taxon>Pararobbsia</taxon>
    </lineage>
</organism>
<name>A0A494Y277_9BURK</name>
<evidence type="ECO:0000313" key="2">
    <source>
        <dbReference type="Proteomes" id="UP000270342"/>
    </source>
</evidence>
<dbReference type="Proteomes" id="UP000270342">
    <property type="component" value="Unassembled WGS sequence"/>
</dbReference>
<reference evidence="1 2" key="1">
    <citation type="submission" date="2018-10" db="EMBL/GenBank/DDBJ databases">
        <title>Robbsia sp. DHC34, isolated from soil.</title>
        <authorList>
            <person name="Gao Z.-H."/>
            <person name="Qiu L.-H."/>
        </authorList>
    </citation>
    <scope>NUCLEOTIDE SEQUENCE [LARGE SCALE GENOMIC DNA]</scope>
    <source>
        <strain evidence="1 2">DHC34</strain>
    </source>
</reference>
<dbReference type="RefSeq" id="WP_121085317.1">
    <property type="nucleotide sequence ID" value="NZ_RBZU01000003.1"/>
</dbReference>
<keyword evidence="2" id="KW-1185">Reference proteome</keyword>
<dbReference type="OrthoDB" id="9133207at2"/>